<dbReference type="AlphaFoldDB" id="A0A401U5J1"/>
<dbReference type="InterPro" id="IPR020569">
    <property type="entry name" value="UPF0029_Impact_CS"/>
</dbReference>
<dbReference type="PROSITE" id="PS00910">
    <property type="entry name" value="UPF0029"/>
    <property type="match status" value="1"/>
</dbReference>
<comment type="similarity">
    <text evidence="1">Belongs to the IMPACT family.</text>
</comment>
<name>A0A401U5J1_9BACT</name>
<keyword evidence="4" id="KW-1185">Reference proteome</keyword>
<dbReference type="GO" id="GO:0006446">
    <property type="term" value="P:regulation of translational initiation"/>
    <property type="evidence" value="ECO:0007669"/>
    <property type="project" value="TreeGrafter"/>
</dbReference>
<dbReference type="PANTHER" id="PTHR16301">
    <property type="entry name" value="IMPACT-RELATED"/>
    <property type="match status" value="1"/>
</dbReference>
<dbReference type="InterPro" id="IPR020568">
    <property type="entry name" value="Ribosomal_Su5_D2-typ_SF"/>
</dbReference>
<dbReference type="SUPFAM" id="SSF54211">
    <property type="entry name" value="Ribosomal protein S5 domain 2-like"/>
    <property type="match status" value="1"/>
</dbReference>
<dbReference type="InterPro" id="IPR001498">
    <property type="entry name" value="Impact_N"/>
</dbReference>
<comment type="caution">
    <text evidence="3">The sequence shown here is derived from an EMBL/GenBank/DDBJ whole genome shotgun (WGS) entry which is preliminary data.</text>
</comment>
<gene>
    <name evidence="3" type="ORF">SanaruYs_03570</name>
</gene>
<accession>A0A401U5J1</accession>
<proteinExistence type="inferred from homology"/>
<dbReference type="InterPro" id="IPR023582">
    <property type="entry name" value="Impact"/>
</dbReference>
<sequence>MTTSYRTVISKSAGQYKEKGSKFLAFCYPVANEEEVSGHLASLRKEYYDARHYCYAWVLGVDQLRHRANDDGEPNHSAGDPILGQIRSKDLTNTLIVVVRYFGGVKLGVGGLISAYKLAAEDALNNAIIEEKTVTATIKLYFPYESTSEIMRIIKEFDLKILEQTFDEACYLLLEGSVIDIPQALERFELLKKLGVKLAIES</sequence>
<dbReference type="EMBL" id="BHXQ01000001">
    <property type="protein sequence ID" value="GCC50142.1"/>
    <property type="molecule type" value="Genomic_DNA"/>
</dbReference>
<dbReference type="InterPro" id="IPR036956">
    <property type="entry name" value="Impact_N_sf"/>
</dbReference>
<reference evidence="3 4" key="1">
    <citation type="submission" date="2018-11" db="EMBL/GenBank/DDBJ databases">
        <title>Chryseotalea sanarue gen. nov., sp., nov., a member of the family Cytophagaceae, isolated from a brackish lake in Hamamatsu Japan.</title>
        <authorList>
            <person name="Maejima Y."/>
            <person name="Iino T."/>
            <person name="Muraguchi Y."/>
            <person name="Fukuda K."/>
            <person name="Ohkuma M."/>
            <person name="Moriuchi R."/>
            <person name="Dohra H."/>
            <person name="Kimbara K."/>
            <person name="Shintani M."/>
        </authorList>
    </citation>
    <scope>NUCLEOTIDE SEQUENCE [LARGE SCALE GENOMIC DNA]</scope>
    <source>
        <strain evidence="3 4">Ys</strain>
    </source>
</reference>
<dbReference type="PANTHER" id="PTHR16301:SF20">
    <property type="entry name" value="IMPACT FAMILY MEMBER YIGZ"/>
    <property type="match status" value="1"/>
</dbReference>
<evidence type="ECO:0000256" key="1">
    <source>
        <dbReference type="ARBA" id="ARBA00007665"/>
    </source>
</evidence>
<feature type="domain" description="Impact N-terminal" evidence="2">
    <location>
        <begin position="19"/>
        <end position="124"/>
    </location>
</feature>
<dbReference type="Gene3D" id="3.30.230.30">
    <property type="entry name" value="Impact, N-terminal domain"/>
    <property type="match status" value="1"/>
</dbReference>
<dbReference type="OrthoDB" id="9813771at2"/>
<organism evidence="3 4">
    <name type="scientific">Chryseotalea sanaruensis</name>
    <dbReference type="NCBI Taxonomy" id="2482724"/>
    <lineage>
        <taxon>Bacteria</taxon>
        <taxon>Pseudomonadati</taxon>
        <taxon>Bacteroidota</taxon>
        <taxon>Cytophagia</taxon>
        <taxon>Cytophagales</taxon>
        <taxon>Chryseotaleaceae</taxon>
        <taxon>Chryseotalea</taxon>
    </lineage>
</organism>
<evidence type="ECO:0000259" key="2">
    <source>
        <dbReference type="Pfam" id="PF01205"/>
    </source>
</evidence>
<dbReference type="Pfam" id="PF01205">
    <property type="entry name" value="Impact_N"/>
    <property type="match status" value="1"/>
</dbReference>
<dbReference type="GO" id="GO:0005737">
    <property type="term" value="C:cytoplasm"/>
    <property type="evidence" value="ECO:0007669"/>
    <property type="project" value="TreeGrafter"/>
</dbReference>
<dbReference type="RefSeq" id="WP_127120795.1">
    <property type="nucleotide sequence ID" value="NZ_BHXQ01000001.1"/>
</dbReference>
<dbReference type="Proteomes" id="UP000288227">
    <property type="component" value="Unassembled WGS sequence"/>
</dbReference>
<evidence type="ECO:0000313" key="4">
    <source>
        <dbReference type="Proteomes" id="UP000288227"/>
    </source>
</evidence>
<protein>
    <submittedName>
        <fullName evidence="3">YigZ family protein</fullName>
    </submittedName>
</protein>
<evidence type="ECO:0000313" key="3">
    <source>
        <dbReference type="EMBL" id="GCC50142.1"/>
    </source>
</evidence>